<evidence type="ECO:0000313" key="3">
    <source>
        <dbReference type="Proteomes" id="UP000779809"/>
    </source>
</evidence>
<keyword evidence="1" id="KW-1133">Transmembrane helix</keyword>
<organism evidence="2 3">
    <name type="scientific">Candidatus Korobacter versatilis</name>
    <dbReference type="NCBI Taxonomy" id="658062"/>
    <lineage>
        <taxon>Bacteria</taxon>
        <taxon>Pseudomonadati</taxon>
        <taxon>Acidobacteriota</taxon>
        <taxon>Terriglobia</taxon>
        <taxon>Terriglobales</taxon>
        <taxon>Candidatus Korobacteraceae</taxon>
        <taxon>Candidatus Korobacter</taxon>
    </lineage>
</organism>
<dbReference type="Proteomes" id="UP000779809">
    <property type="component" value="Unassembled WGS sequence"/>
</dbReference>
<feature type="transmembrane region" description="Helical" evidence="1">
    <location>
        <begin position="445"/>
        <end position="462"/>
    </location>
</feature>
<keyword evidence="1" id="KW-0812">Transmembrane</keyword>
<evidence type="ECO:0000313" key="2">
    <source>
        <dbReference type="EMBL" id="MBI2678073.1"/>
    </source>
</evidence>
<keyword evidence="1" id="KW-0472">Membrane</keyword>
<evidence type="ECO:0000256" key="1">
    <source>
        <dbReference type="SAM" id="Phobius"/>
    </source>
</evidence>
<comment type="caution">
    <text evidence="2">The sequence shown here is derived from an EMBL/GenBank/DDBJ whole genome shotgun (WGS) entry which is preliminary data.</text>
</comment>
<reference evidence="2" key="1">
    <citation type="submission" date="2020-07" db="EMBL/GenBank/DDBJ databases">
        <title>Huge and variable diversity of episymbiotic CPR bacteria and DPANN archaea in groundwater ecosystems.</title>
        <authorList>
            <person name="He C.Y."/>
            <person name="Keren R."/>
            <person name="Whittaker M."/>
            <person name="Farag I.F."/>
            <person name="Doudna J."/>
            <person name="Cate J.H.D."/>
            <person name="Banfield J.F."/>
        </authorList>
    </citation>
    <scope>NUCLEOTIDE SEQUENCE</scope>
    <source>
        <strain evidence="2">NC_groundwater_580_Pr5_B-0.1um_64_19</strain>
    </source>
</reference>
<feature type="transmembrane region" description="Helical" evidence="1">
    <location>
        <begin position="331"/>
        <end position="360"/>
    </location>
</feature>
<feature type="transmembrane region" description="Helical" evidence="1">
    <location>
        <begin position="381"/>
        <end position="401"/>
    </location>
</feature>
<accession>A0A932EPU4</accession>
<protein>
    <submittedName>
        <fullName evidence="2">Uncharacterized protein</fullName>
    </submittedName>
</protein>
<dbReference type="EMBL" id="JACPNR010000006">
    <property type="protein sequence ID" value="MBI2678073.1"/>
    <property type="molecule type" value="Genomic_DNA"/>
</dbReference>
<sequence length="487" mass="55304">MRRTRYMSWLFLALSIGFFFMQDFRWALAMPMMQYRLQQGDAAALNATQSIGADRIRALADRARADGDANGLAFAALHWPGDDPQEALNLADAAVIKDPAKGWVYSHVAFRYLGKHDSPTIDELAKKSMDYDSNNAISYLLMAEIYRRRDAQPVHLTKVKDRYQIELLGGKKDWLGAMQGAFNAPQYDGFAVPRFLTERAVLKREHWENPSTLVLLIAEYPIPNLLDLSNYARYRMQSAIDKNADGKHNAELIHDGYLVYRFGHLMENGAASSIEEILGRAVQNIAYEPLHDALRSTKNEDAVIALNLDHQRAQFANNEFRHVLNRRSNTLWSGVVIMVCASLTAVFALLTLLCLAYVNLKRWVRSDRQGRIFNIVTMAENYMPILLFLSSYTMFMFYIPYASNFRAYMNAEGDMRSLEPLMQNVYPLIGIDPYEAAPVHPFGSYLYWVVVCFVAVGGAILMKRFYSAESKIMEHEEHEANAAGAGE</sequence>
<name>A0A932EPU4_9BACT</name>
<dbReference type="AlphaFoldDB" id="A0A932EPU4"/>
<proteinExistence type="predicted"/>
<gene>
    <name evidence="2" type="ORF">HYX28_04780</name>
</gene>